<dbReference type="InterPro" id="IPR025997">
    <property type="entry name" value="SBP_2_dom"/>
</dbReference>
<evidence type="ECO:0000259" key="4">
    <source>
        <dbReference type="Pfam" id="PF13407"/>
    </source>
</evidence>
<name>A0ABV2QUP8_9HYPH</name>
<accession>A0ABV2QUP8</accession>
<evidence type="ECO:0000313" key="5">
    <source>
        <dbReference type="EMBL" id="MET4632733.1"/>
    </source>
</evidence>
<comment type="similarity">
    <text evidence="2">Belongs to the bacterial solute-binding protein 2 family.</text>
</comment>
<reference evidence="5 6" key="1">
    <citation type="submission" date="2024-06" db="EMBL/GenBank/DDBJ databases">
        <title>Sorghum-associated microbial communities from plants grown in Nebraska, USA.</title>
        <authorList>
            <person name="Schachtman D."/>
        </authorList>
    </citation>
    <scope>NUCLEOTIDE SEQUENCE [LARGE SCALE GENOMIC DNA]</scope>
    <source>
        <strain evidence="5 6">3207</strain>
    </source>
</reference>
<organism evidence="5 6">
    <name type="scientific">Kaistia defluvii</name>
    <dbReference type="NCBI Taxonomy" id="410841"/>
    <lineage>
        <taxon>Bacteria</taxon>
        <taxon>Pseudomonadati</taxon>
        <taxon>Pseudomonadota</taxon>
        <taxon>Alphaproteobacteria</taxon>
        <taxon>Hyphomicrobiales</taxon>
        <taxon>Kaistiaceae</taxon>
        <taxon>Kaistia</taxon>
    </lineage>
</organism>
<dbReference type="EMBL" id="JBEPSM010000001">
    <property type="protein sequence ID" value="MET4632733.1"/>
    <property type="molecule type" value="Genomic_DNA"/>
</dbReference>
<dbReference type="InterPro" id="IPR028082">
    <property type="entry name" value="Peripla_BP_I"/>
</dbReference>
<evidence type="ECO:0000256" key="3">
    <source>
        <dbReference type="SAM" id="SignalP"/>
    </source>
</evidence>
<evidence type="ECO:0000313" key="6">
    <source>
        <dbReference type="Proteomes" id="UP001549321"/>
    </source>
</evidence>
<dbReference type="PANTHER" id="PTHR30036">
    <property type="entry name" value="D-XYLOSE-BINDING PERIPLASMIC PROTEIN"/>
    <property type="match status" value="1"/>
</dbReference>
<dbReference type="Proteomes" id="UP001549321">
    <property type="component" value="Unassembled WGS sequence"/>
</dbReference>
<evidence type="ECO:0000256" key="2">
    <source>
        <dbReference type="ARBA" id="ARBA00007639"/>
    </source>
</evidence>
<dbReference type="SUPFAM" id="SSF53822">
    <property type="entry name" value="Periplasmic binding protein-like I"/>
    <property type="match status" value="1"/>
</dbReference>
<comment type="subcellular location">
    <subcellularLocation>
        <location evidence="1">Periplasm</location>
    </subcellularLocation>
</comment>
<keyword evidence="3" id="KW-0732">Signal</keyword>
<dbReference type="InterPro" id="IPR050555">
    <property type="entry name" value="Bact_Solute-Bind_Prot2"/>
</dbReference>
<evidence type="ECO:0000256" key="1">
    <source>
        <dbReference type="ARBA" id="ARBA00004418"/>
    </source>
</evidence>
<gene>
    <name evidence="5" type="ORF">ABIE08_000646</name>
</gene>
<feature type="domain" description="Periplasmic binding protein" evidence="4">
    <location>
        <begin position="36"/>
        <end position="286"/>
    </location>
</feature>
<comment type="caution">
    <text evidence="5">The sequence shown here is derived from an EMBL/GenBank/DDBJ whole genome shotgun (WGS) entry which is preliminary data.</text>
</comment>
<sequence length="322" mass="34478">MHIFNRRSLIIASSAIAMALTATQPSFAADKKTLAFVVNVPADFWTIARAGTNKAQAELPNYNIEFYIPGEMSAAAQKKILEDLLARGVAGVAISPVNPDDSTAILNEVASKAVLITHDADAPKSNRLMYVGTDNVAAGRQAGELMKKALPNGGKAMLFVGTMDAANARERSQGIKEAIAGTKIEIIDIRTDGGDQAKAKANVEDTLTKYPDIDLLVGLWAYNTPQIYNAVKALGKAGSVKIVGFDEDQQTLKGVAEGVIDGTVVQQPFEFGYQSMINMAKIIEGDKSVIPENKLQIVPTQIIDKSNVKEFGENLKKVLSGK</sequence>
<dbReference type="RefSeq" id="WP_354548724.1">
    <property type="nucleotide sequence ID" value="NZ_JBEPSM010000001.1"/>
</dbReference>
<protein>
    <submittedName>
        <fullName evidence="5">Ribose transport system substrate-binding protein</fullName>
    </submittedName>
</protein>
<dbReference type="PANTHER" id="PTHR30036:SF7">
    <property type="entry name" value="ABC TRANSPORTER PERIPLASMIC-BINDING PROTEIN YPHF"/>
    <property type="match status" value="1"/>
</dbReference>
<proteinExistence type="inferred from homology"/>
<feature type="signal peptide" evidence="3">
    <location>
        <begin position="1"/>
        <end position="28"/>
    </location>
</feature>
<dbReference type="CDD" id="cd06314">
    <property type="entry name" value="PBP1_tmGBP"/>
    <property type="match status" value="1"/>
</dbReference>
<feature type="chain" id="PRO_5046200052" evidence="3">
    <location>
        <begin position="29"/>
        <end position="322"/>
    </location>
</feature>
<keyword evidence="6" id="KW-1185">Reference proteome</keyword>
<dbReference type="Gene3D" id="3.40.50.2300">
    <property type="match status" value="2"/>
</dbReference>
<dbReference type="Pfam" id="PF13407">
    <property type="entry name" value="Peripla_BP_4"/>
    <property type="match status" value="1"/>
</dbReference>